<sequence>MQVLMTMSLQHFHHGSHRKLRKQRQFQENPIAHGEAERESDNRKPKTTYRTRSYLNTARKMGRSLNNTGNMATEPFSGSICDQYQQQVCAAFFDA</sequence>
<evidence type="ECO:0000313" key="3">
    <source>
        <dbReference type="Proteomes" id="UP001176961"/>
    </source>
</evidence>
<accession>A0AA36GTX3</accession>
<dbReference type="EMBL" id="CATQJL010000223">
    <property type="protein sequence ID" value="CAJ0598049.1"/>
    <property type="molecule type" value="Genomic_DNA"/>
</dbReference>
<feature type="compositionally biased region" description="Basic residues" evidence="1">
    <location>
        <begin position="11"/>
        <end position="24"/>
    </location>
</feature>
<evidence type="ECO:0000256" key="1">
    <source>
        <dbReference type="SAM" id="MobiDB-lite"/>
    </source>
</evidence>
<feature type="region of interest" description="Disordered" evidence="1">
    <location>
        <begin position="1"/>
        <end position="70"/>
    </location>
</feature>
<name>A0AA36GTX3_CYLNA</name>
<dbReference type="Proteomes" id="UP001176961">
    <property type="component" value="Unassembled WGS sequence"/>
</dbReference>
<organism evidence="2 3">
    <name type="scientific">Cylicocyclus nassatus</name>
    <name type="common">Nematode worm</name>
    <dbReference type="NCBI Taxonomy" id="53992"/>
    <lineage>
        <taxon>Eukaryota</taxon>
        <taxon>Metazoa</taxon>
        <taxon>Ecdysozoa</taxon>
        <taxon>Nematoda</taxon>
        <taxon>Chromadorea</taxon>
        <taxon>Rhabditida</taxon>
        <taxon>Rhabditina</taxon>
        <taxon>Rhabditomorpha</taxon>
        <taxon>Strongyloidea</taxon>
        <taxon>Strongylidae</taxon>
        <taxon>Cylicocyclus</taxon>
    </lineage>
</organism>
<evidence type="ECO:0000313" key="2">
    <source>
        <dbReference type="EMBL" id="CAJ0598049.1"/>
    </source>
</evidence>
<feature type="compositionally biased region" description="Basic and acidic residues" evidence="1">
    <location>
        <begin position="34"/>
        <end position="44"/>
    </location>
</feature>
<gene>
    <name evidence="2" type="ORF">CYNAS_LOCUS10032</name>
</gene>
<protein>
    <submittedName>
        <fullName evidence="2">Uncharacterized protein</fullName>
    </submittedName>
</protein>
<comment type="caution">
    <text evidence="2">The sequence shown here is derived from an EMBL/GenBank/DDBJ whole genome shotgun (WGS) entry which is preliminary data.</text>
</comment>
<reference evidence="2" key="1">
    <citation type="submission" date="2023-07" db="EMBL/GenBank/DDBJ databases">
        <authorList>
            <consortium name="CYATHOMIX"/>
        </authorList>
    </citation>
    <scope>NUCLEOTIDE SEQUENCE</scope>
    <source>
        <strain evidence="2">N/A</strain>
    </source>
</reference>
<proteinExistence type="predicted"/>
<dbReference type="AlphaFoldDB" id="A0AA36GTX3"/>
<keyword evidence="3" id="KW-1185">Reference proteome</keyword>